<dbReference type="AlphaFoldDB" id="A0A8S9N119"/>
<organism evidence="2 3">
    <name type="scientific">Brassica cretica</name>
    <name type="common">Mustard</name>
    <dbReference type="NCBI Taxonomy" id="69181"/>
    <lineage>
        <taxon>Eukaryota</taxon>
        <taxon>Viridiplantae</taxon>
        <taxon>Streptophyta</taxon>
        <taxon>Embryophyta</taxon>
        <taxon>Tracheophyta</taxon>
        <taxon>Spermatophyta</taxon>
        <taxon>Magnoliopsida</taxon>
        <taxon>eudicotyledons</taxon>
        <taxon>Gunneridae</taxon>
        <taxon>Pentapetalae</taxon>
        <taxon>rosids</taxon>
        <taxon>malvids</taxon>
        <taxon>Brassicales</taxon>
        <taxon>Brassicaceae</taxon>
        <taxon>Brassiceae</taxon>
        <taxon>Brassica</taxon>
    </lineage>
</organism>
<feature type="region of interest" description="Disordered" evidence="1">
    <location>
        <begin position="1"/>
        <end position="26"/>
    </location>
</feature>
<proteinExistence type="predicted"/>
<gene>
    <name evidence="2" type="ORF">F2Q69_00055690</name>
</gene>
<name>A0A8S9N119_BRACR</name>
<evidence type="ECO:0000256" key="1">
    <source>
        <dbReference type="SAM" id="MobiDB-lite"/>
    </source>
</evidence>
<protein>
    <submittedName>
        <fullName evidence="2">Uncharacterized protein</fullName>
    </submittedName>
</protein>
<evidence type="ECO:0000313" key="2">
    <source>
        <dbReference type="EMBL" id="KAF3489026.1"/>
    </source>
</evidence>
<evidence type="ECO:0000313" key="3">
    <source>
        <dbReference type="Proteomes" id="UP000712600"/>
    </source>
</evidence>
<comment type="caution">
    <text evidence="2">The sequence shown here is derived from an EMBL/GenBank/DDBJ whole genome shotgun (WGS) entry which is preliminary data.</text>
</comment>
<accession>A0A8S9N119</accession>
<sequence>MKRGFQGSSKKEPADSRTIRKSTREASIDTLQAASIESVNQASNDTIQPMSDNTVHHASIDTVHPASIDTVYRDTVYLGTVHLNTVHPDTVHPVKNDTTCGKTEMIEVLMPSISKREDFEMKPIYIALMEQRPFHGFPHKQSMDHINMFEQLVLFIFNEVPEDHSSHTP</sequence>
<feature type="compositionally biased region" description="Basic and acidic residues" evidence="1">
    <location>
        <begin position="9"/>
        <end position="26"/>
    </location>
</feature>
<reference evidence="2" key="1">
    <citation type="submission" date="2019-12" db="EMBL/GenBank/DDBJ databases">
        <title>Genome sequencing and annotation of Brassica cretica.</title>
        <authorList>
            <person name="Studholme D.J."/>
            <person name="Sarris P."/>
        </authorList>
    </citation>
    <scope>NUCLEOTIDE SEQUENCE</scope>
    <source>
        <strain evidence="2">PFS-109/04</strain>
        <tissue evidence="2">Leaf</tissue>
    </source>
</reference>
<dbReference type="Proteomes" id="UP000712600">
    <property type="component" value="Unassembled WGS sequence"/>
</dbReference>
<dbReference type="EMBL" id="QGKX02002183">
    <property type="protein sequence ID" value="KAF3489026.1"/>
    <property type="molecule type" value="Genomic_DNA"/>
</dbReference>